<organism evidence="3 4">
    <name type="scientific">Polaromonas jejuensis</name>
    <dbReference type="NCBI Taxonomy" id="457502"/>
    <lineage>
        <taxon>Bacteria</taxon>
        <taxon>Pseudomonadati</taxon>
        <taxon>Pseudomonadota</taxon>
        <taxon>Betaproteobacteria</taxon>
        <taxon>Burkholderiales</taxon>
        <taxon>Comamonadaceae</taxon>
        <taxon>Polaromonas</taxon>
    </lineage>
</organism>
<dbReference type="Proteomes" id="UP001596084">
    <property type="component" value="Unassembled WGS sequence"/>
</dbReference>
<evidence type="ECO:0000259" key="2">
    <source>
        <dbReference type="Pfam" id="PF00248"/>
    </source>
</evidence>
<dbReference type="PANTHER" id="PTHR43625:SF77">
    <property type="entry name" value="ALDO-KETO REDUCTASE"/>
    <property type="match status" value="1"/>
</dbReference>
<dbReference type="EMBL" id="JBHSMX010000012">
    <property type="protein sequence ID" value="MFC5521077.1"/>
    <property type="molecule type" value="Genomic_DNA"/>
</dbReference>
<dbReference type="Pfam" id="PF00248">
    <property type="entry name" value="Aldo_ket_red"/>
    <property type="match status" value="1"/>
</dbReference>
<accession>A0ABW0QA53</accession>
<protein>
    <submittedName>
        <fullName evidence="3">Aldo/keto reductase</fullName>
    </submittedName>
</protein>
<dbReference type="Gene3D" id="3.20.20.100">
    <property type="entry name" value="NADP-dependent oxidoreductase domain"/>
    <property type="match status" value="1"/>
</dbReference>
<reference evidence="4" key="1">
    <citation type="journal article" date="2019" name="Int. J. Syst. Evol. Microbiol.">
        <title>The Global Catalogue of Microorganisms (GCM) 10K type strain sequencing project: providing services to taxonomists for standard genome sequencing and annotation.</title>
        <authorList>
            <consortium name="The Broad Institute Genomics Platform"/>
            <consortium name="The Broad Institute Genome Sequencing Center for Infectious Disease"/>
            <person name="Wu L."/>
            <person name="Ma J."/>
        </authorList>
    </citation>
    <scope>NUCLEOTIDE SEQUENCE [LARGE SCALE GENOMIC DNA]</scope>
    <source>
        <strain evidence="4">CGMCC 4.7277</strain>
    </source>
</reference>
<dbReference type="InterPro" id="IPR050791">
    <property type="entry name" value="Aldo-Keto_reductase"/>
</dbReference>
<comment type="caution">
    <text evidence="3">The sequence shown here is derived from an EMBL/GenBank/DDBJ whole genome shotgun (WGS) entry which is preliminary data.</text>
</comment>
<proteinExistence type="predicted"/>
<dbReference type="InterPro" id="IPR036812">
    <property type="entry name" value="NAD(P)_OxRdtase_dom_sf"/>
</dbReference>
<evidence type="ECO:0000256" key="1">
    <source>
        <dbReference type="ARBA" id="ARBA00023002"/>
    </source>
</evidence>
<sequence>MASLICWVCYSKSARCHRIEHASSAQSTTWVRPWPRYRNTVPRFAPETRKANRVLVDLVGGIASQKRATPAQIALTWLLAQKTWIVPIPGTTKLHRLKENVGATDVELSPEELREINDAVSNITVQGGRYAKDRQQLVNR</sequence>
<feature type="domain" description="NADP-dependent oxidoreductase" evidence="2">
    <location>
        <begin position="49"/>
        <end position="119"/>
    </location>
</feature>
<name>A0ABW0QA53_9BURK</name>
<dbReference type="RefSeq" id="WP_084389600.1">
    <property type="nucleotide sequence ID" value="NZ_JBHSMX010000012.1"/>
</dbReference>
<evidence type="ECO:0000313" key="4">
    <source>
        <dbReference type="Proteomes" id="UP001596084"/>
    </source>
</evidence>
<dbReference type="InterPro" id="IPR023210">
    <property type="entry name" value="NADP_OxRdtase_dom"/>
</dbReference>
<dbReference type="PANTHER" id="PTHR43625">
    <property type="entry name" value="AFLATOXIN B1 ALDEHYDE REDUCTASE"/>
    <property type="match status" value="1"/>
</dbReference>
<dbReference type="SUPFAM" id="SSF51430">
    <property type="entry name" value="NAD(P)-linked oxidoreductase"/>
    <property type="match status" value="1"/>
</dbReference>
<evidence type="ECO:0000313" key="3">
    <source>
        <dbReference type="EMBL" id="MFC5521077.1"/>
    </source>
</evidence>
<keyword evidence="1" id="KW-0560">Oxidoreductase</keyword>
<keyword evidence="4" id="KW-1185">Reference proteome</keyword>
<gene>
    <name evidence="3" type="ORF">ACFPP7_09135</name>
</gene>